<dbReference type="EMBL" id="QGGH01000001">
    <property type="protein sequence ID" value="PWJ93596.1"/>
    <property type="molecule type" value="Genomic_DNA"/>
</dbReference>
<dbReference type="SUPFAM" id="SSF46565">
    <property type="entry name" value="Chaperone J-domain"/>
    <property type="match status" value="1"/>
</dbReference>
<evidence type="ECO:0000313" key="2">
    <source>
        <dbReference type="EMBL" id="PWJ93596.1"/>
    </source>
</evidence>
<dbReference type="Gene3D" id="1.10.287.110">
    <property type="entry name" value="DnaJ domain"/>
    <property type="match status" value="1"/>
</dbReference>
<dbReference type="Proteomes" id="UP000245631">
    <property type="component" value="Unassembled WGS sequence"/>
</dbReference>
<dbReference type="RefSeq" id="WP_109658807.1">
    <property type="nucleotide sequence ID" value="NZ_QGGH01000001.1"/>
</dbReference>
<sequence length="193" mass="21234">MDAQAFPLTWPDTMPRTPNKVASKFKTELSAALKNVRSSLGLFSGDSGKKVDNLVISSNVTLGVERPADPGVAVWFVWDGMQVCIAVDRYAKVEDNLQAIHHIVEARRTEMRHGGLHIVRATFRGFTALPAPKRRSWREIFKVDGTLPTTAAGLESRYRSLAKERHPDSPGGSHDAMTELNQAKSEALKEIGA</sequence>
<evidence type="ECO:0000313" key="3">
    <source>
        <dbReference type="Proteomes" id="UP000245631"/>
    </source>
</evidence>
<reference evidence="2 3" key="1">
    <citation type="submission" date="2018-05" db="EMBL/GenBank/DDBJ databases">
        <title>Genomic Encyclopedia of Type Strains, Phase IV (KMG-IV): sequencing the most valuable type-strain genomes for metagenomic binning, comparative biology and taxonomic classification.</title>
        <authorList>
            <person name="Goeker M."/>
        </authorList>
    </citation>
    <scope>NUCLEOTIDE SEQUENCE [LARGE SCALE GENOMIC DNA]</scope>
    <source>
        <strain evidence="2 3">DSM 2626</strain>
    </source>
</reference>
<dbReference type="AlphaFoldDB" id="A0A8E2WIH4"/>
<protein>
    <recommendedName>
        <fullName evidence="4">Molecular chaperone DnaJ</fullName>
    </recommendedName>
</protein>
<organism evidence="2 3">
    <name type="scientific">Rhizobium loti</name>
    <name type="common">Mesorhizobium loti</name>
    <dbReference type="NCBI Taxonomy" id="381"/>
    <lineage>
        <taxon>Bacteria</taxon>
        <taxon>Pseudomonadati</taxon>
        <taxon>Pseudomonadota</taxon>
        <taxon>Alphaproteobacteria</taxon>
        <taxon>Hyphomicrobiales</taxon>
        <taxon>Phyllobacteriaceae</taxon>
        <taxon>Mesorhizobium</taxon>
    </lineage>
</organism>
<dbReference type="InterPro" id="IPR036869">
    <property type="entry name" value="J_dom_sf"/>
</dbReference>
<feature type="region of interest" description="Disordered" evidence="1">
    <location>
        <begin position="161"/>
        <end position="193"/>
    </location>
</feature>
<accession>A0A8E2WIH4</accession>
<comment type="caution">
    <text evidence="2">The sequence shown here is derived from an EMBL/GenBank/DDBJ whole genome shotgun (WGS) entry which is preliminary data.</text>
</comment>
<evidence type="ECO:0000256" key="1">
    <source>
        <dbReference type="SAM" id="MobiDB-lite"/>
    </source>
</evidence>
<proteinExistence type="predicted"/>
<dbReference type="GeneID" id="61049627"/>
<name>A0A8E2WIH4_RHILI</name>
<evidence type="ECO:0008006" key="4">
    <source>
        <dbReference type="Google" id="ProtNLM"/>
    </source>
</evidence>
<gene>
    <name evidence="2" type="ORF">C8D77_101275</name>
</gene>